<accession>A0A7J7MXT0</accession>
<dbReference type="AlphaFoldDB" id="A0A7J7MXT0"/>
<evidence type="ECO:0000313" key="1">
    <source>
        <dbReference type="EMBL" id="KAF6159498.1"/>
    </source>
</evidence>
<comment type="caution">
    <text evidence="1">The sequence shown here is derived from an EMBL/GenBank/DDBJ whole genome shotgun (WGS) entry which is preliminary data.</text>
</comment>
<protein>
    <recommendedName>
        <fullName evidence="3">Peptidase A1 domain-containing protein</fullName>
    </recommendedName>
</protein>
<dbReference type="OrthoDB" id="1732331at2759"/>
<evidence type="ECO:0000313" key="2">
    <source>
        <dbReference type="Proteomes" id="UP000541444"/>
    </source>
</evidence>
<gene>
    <name evidence="1" type="ORF">GIB67_032269</name>
</gene>
<dbReference type="Proteomes" id="UP000541444">
    <property type="component" value="Unassembled WGS sequence"/>
</dbReference>
<reference evidence="1 2" key="1">
    <citation type="journal article" date="2020" name="IScience">
        <title>Genome Sequencing of the Endangered Kingdonia uniflora (Circaeasteraceae, Ranunculales) Reveals Potential Mechanisms of Evolutionary Specialization.</title>
        <authorList>
            <person name="Sun Y."/>
            <person name="Deng T."/>
            <person name="Zhang A."/>
            <person name="Moore M.J."/>
            <person name="Landis J.B."/>
            <person name="Lin N."/>
            <person name="Zhang H."/>
            <person name="Zhang X."/>
            <person name="Huang J."/>
            <person name="Zhang X."/>
            <person name="Sun H."/>
            <person name="Wang H."/>
        </authorList>
    </citation>
    <scope>NUCLEOTIDE SEQUENCE [LARGE SCALE GENOMIC DNA]</scope>
    <source>
        <strain evidence="1">TB1705</strain>
        <tissue evidence="1">Leaf</tissue>
    </source>
</reference>
<organism evidence="1 2">
    <name type="scientific">Kingdonia uniflora</name>
    <dbReference type="NCBI Taxonomy" id="39325"/>
    <lineage>
        <taxon>Eukaryota</taxon>
        <taxon>Viridiplantae</taxon>
        <taxon>Streptophyta</taxon>
        <taxon>Embryophyta</taxon>
        <taxon>Tracheophyta</taxon>
        <taxon>Spermatophyta</taxon>
        <taxon>Magnoliopsida</taxon>
        <taxon>Ranunculales</taxon>
        <taxon>Circaeasteraceae</taxon>
        <taxon>Kingdonia</taxon>
    </lineage>
</organism>
<name>A0A7J7MXT0_9MAGN</name>
<evidence type="ECO:0008006" key="3">
    <source>
        <dbReference type="Google" id="ProtNLM"/>
    </source>
</evidence>
<sequence length="83" mass="9188">MHAHFAYTWFICTVKNFMTGNQIVFDREKLVLDWKQSNCDSDQASTTISTTPSKVAYPATAIGEATEETGNIFHPLAGTSCLK</sequence>
<proteinExistence type="predicted"/>
<dbReference type="EMBL" id="JACGCM010001193">
    <property type="protein sequence ID" value="KAF6159498.1"/>
    <property type="molecule type" value="Genomic_DNA"/>
</dbReference>
<keyword evidence="2" id="KW-1185">Reference proteome</keyword>